<feature type="region of interest" description="Disordered" evidence="6">
    <location>
        <begin position="1"/>
        <end position="34"/>
    </location>
</feature>
<feature type="compositionally biased region" description="Basic and acidic residues" evidence="6">
    <location>
        <begin position="11"/>
        <end position="23"/>
    </location>
</feature>
<keyword evidence="9" id="KW-1185">Reference proteome</keyword>
<dbReference type="EMBL" id="SZZH01000003">
    <property type="protein sequence ID" value="TKV58810.1"/>
    <property type="molecule type" value="Genomic_DNA"/>
</dbReference>
<dbReference type="GO" id="GO:0005886">
    <property type="term" value="C:plasma membrane"/>
    <property type="evidence" value="ECO:0007669"/>
    <property type="project" value="UniProtKB-SubCell"/>
</dbReference>
<evidence type="ECO:0000313" key="8">
    <source>
        <dbReference type="EMBL" id="TKV58810.1"/>
    </source>
</evidence>
<protein>
    <submittedName>
        <fullName evidence="8">Inner membrane protein YhjD</fullName>
    </submittedName>
</protein>
<dbReference type="Pfam" id="PF03631">
    <property type="entry name" value="Virul_fac_BrkB"/>
    <property type="match status" value="1"/>
</dbReference>
<evidence type="ECO:0000256" key="3">
    <source>
        <dbReference type="ARBA" id="ARBA00022692"/>
    </source>
</evidence>
<keyword evidence="3 7" id="KW-0812">Transmembrane</keyword>
<keyword evidence="4 7" id="KW-1133">Transmembrane helix</keyword>
<feature type="transmembrane region" description="Helical" evidence="7">
    <location>
        <begin position="263"/>
        <end position="284"/>
    </location>
</feature>
<feature type="transmembrane region" description="Helical" evidence="7">
    <location>
        <begin position="290"/>
        <end position="317"/>
    </location>
</feature>
<evidence type="ECO:0000256" key="7">
    <source>
        <dbReference type="SAM" id="Phobius"/>
    </source>
</evidence>
<comment type="subcellular location">
    <subcellularLocation>
        <location evidence="1">Cell membrane</location>
        <topology evidence="1">Multi-pass membrane protein</topology>
    </subcellularLocation>
</comment>
<comment type="caution">
    <text evidence="8">The sequence shown here is derived from an EMBL/GenBank/DDBJ whole genome shotgun (WGS) entry which is preliminary data.</text>
</comment>
<sequence length="388" mass="40953">MATPTSAPVRSSDDQTDPDKGPVPEDPSAVGKAAMTGKRIASRPGIKHIIAAIGRYNERLGSQFAGAMTYFSFLSLVPILMVAFSVGGIVLRNNPDLLRKVEQQITEVLPASDFTTQIVGLIDSVVANPLGVGIIGLLIALYSGIGWMANLRNALQALLRKDFDDQSHVEGFVPTLLKDLGALAGLAVAIVVSVGISGIATQGRDIIRDLFGLGDAAWLAPVTTGTTILIAMVADVVIFYWVYTIIPRRTLRVARRYRIRGAIIAAVGFELMKFIVITAFPTIASGSKAAAIFGPVIVLLFFFNLVAQLVLFTAAWIATAPEAENQDDGPGDIEGLEYFGRGTDLNDDLPPGVPVAKPVSASTAATLVGLGAGAAAVVGWKARLFGRR</sequence>
<accession>A0A4U6QF84</accession>
<evidence type="ECO:0000313" key="9">
    <source>
        <dbReference type="Proteomes" id="UP000306985"/>
    </source>
</evidence>
<keyword evidence="5 7" id="KW-0472">Membrane</keyword>
<gene>
    <name evidence="8" type="ORF">FDO65_15000</name>
</gene>
<dbReference type="OrthoDB" id="4127374at2"/>
<feature type="transmembrane region" description="Helical" evidence="7">
    <location>
        <begin position="180"/>
        <end position="200"/>
    </location>
</feature>
<dbReference type="AlphaFoldDB" id="A0A4U6QF84"/>
<evidence type="ECO:0000256" key="2">
    <source>
        <dbReference type="ARBA" id="ARBA00022475"/>
    </source>
</evidence>
<reference evidence="8 9" key="1">
    <citation type="submission" date="2019-05" db="EMBL/GenBank/DDBJ databases">
        <title>Nakamurella sp. N5BH11, whole genome shotgun sequence.</title>
        <authorList>
            <person name="Tuo L."/>
        </authorList>
    </citation>
    <scope>NUCLEOTIDE SEQUENCE [LARGE SCALE GENOMIC DNA]</scope>
    <source>
        <strain evidence="8 9">N5BH11</strain>
    </source>
</reference>
<evidence type="ECO:0000256" key="1">
    <source>
        <dbReference type="ARBA" id="ARBA00004651"/>
    </source>
</evidence>
<feature type="transmembrane region" description="Helical" evidence="7">
    <location>
        <begin position="130"/>
        <end position="151"/>
    </location>
</feature>
<dbReference type="InterPro" id="IPR017039">
    <property type="entry name" value="Virul_fac_BrkB"/>
</dbReference>
<evidence type="ECO:0000256" key="4">
    <source>
        <dbReference type="ARBA" id="ARBA00022989"/>
    </source>
</evidence>
<keyword evidence="2" id="KW-1003">Cell membrane</keyword>
<feature type="transmembrane region" description="Helical" evidence="7">
    <location>
        <begin position="220"/>
        <end position="243"/>
    </location>
</feature>
<dbReference type="RefSeq" id="WP_137450470.1">
    <property type="nucleotide sequence ID" value="NZ_SZZH01000003.1"/>
</dbReference>
<dbReference type="Proteomes" id="UP000306985">
    <property type="component" value="Unassembled WGS sequence"/>
</dbReference>
<dbReference type="PANTHER" id="PTHR30213:SF1">
    <property type="entry name" value="INNER MEMBRANE PROTEIN YHJD"/>
    <property type="match status" value="1"/>
</dbReference>
<evidence type="ECO:0000256" key="5">
    <source>
        <dbReference type="ARBA" id="ARBA00023136"/>
    </source>
</evidence>
<evidence type="ECO:0000256" key="6">
    <source>
        <dbReference type="SAM" id="MobiDB-lite"/>
    </source>
</evidence>
<organism evidence="8 9">
    <name type="scientific">Nakamurella flava</name>
    <dbReference type="NCBI Taxonomy" id="2576308"/>
    <lineage>
        <taxon>Bacteria</taxon>
        <taxon>Bacillati</taxon>
        <taxon>Actinomycetota</taxon>
        <taxon>Actinomycetes</taxon>
        <taxon>Nakamurellales</taxon>
        <taxon>Nakamurellaceae</taxon>
        <taxon>Nakamurella</taxon>
    </lineage>
</organism>
<feature type="transmembrane region" description="Helical" evidence="7">
    <location>
        <begin position="69"/>
        <end position="91"/>
    </location>
</feature>
<dbReference type="PANTHER" id="PTHR30213">
    <property type="entry name" value="INNER MEMBRANE PROTEIN YHJD"/>
    <property type="match status" value="1"/>
</dbReference>
<proteinExistence type="predicted"/>
<name>A0A4U6QF84_9ACTN</name>